<reference evidence="1 2" key="1">
    <citation type="submission" date="2016-10" db="EMBL/GenBank/DDBJ databases">
        <authorList>
            <person name="de Groot N.N."/>
        </authorList>
    </citation>
    <scope>NUCLEOTIDE SEQUENCE [LARGE SCALE GENOMIC DNA]</scope>
    <source>
        <strain evidence="1 2">DSM 378</strain>
    </source>
</reference>
<accession>A0A1H9PNT2</accession>
<dbReference type="Proteomes" id="UP000199267">
    <property type="component" value="Unassembled WGS sequence"/>
</dbReference>
<evidence type="ECO:0000313" key="2">
    <source>
        <dbReference type="Proteomes" id="UP000199267"/>
    </source>
</evidence>
<organism evidence="1 2">
    <name type="scientific">Azotobacter beijerinckii</name>
    <dbReference type="NCBI Taxonomy" id="170623"/>
    <lineage>
        <taxon>Bacteria</taxon>
        <taxon>Pseudomonadati</taxon>
        <taxon>Pseudomonadota</taxon>
        <taxon>Gammaproteobacteria</taxon>
        <taxon>Pseudomonadales</taxon>
        <taxon>Pseudomonadaceae</taxon>
        <taxon>Azotobacter</taxon>
    </lineage>
</organism>
<name>A0A1H9PNT2_9GAMM</name>
<sequence>MSRHLQVTFKSADAKEALNKAIPSMATGFNINTVHGDFSLHGDDAKAVMNLVAELARRRARAH</sequence>
<protein>
    <submittedName>
        <fullName evidence="1">Uncharacterized protein</fullName>
    </submittedName>
</protein>
<evidence type="ECO:0000313" key="1">
    <source>
        <dbReference type="EMBL" id="SER49854.1"/>
    </source>
</evidence>
<proteinExistence type="predicted"/>
<dbReference type="RefSeq" id="WP_090624568.1">
    <property type="nucleotide sequence ID" value="NZ_FOFJ01000056.1"/>
</dbReference>
<gene>
    <name evidence="1" type="ORF">SAMN04244573_03736</name>
</gene>
<dbReference type="AlphaFoldDB" id="A0A1H9PNT2"/>
<dbReference type="EMBL" id="FOFJ01000056">
    <property type="protein sequence ID" value="SER49854.1"/>
    <property type="molecule type" value="Genomic_DNA"/>
</dbReference>